<keyword evidence="1" id="KW-0175">Coiled coil</keyword>
<keyword evidence="4" id="KW-1185">Reference proteome</keyword>
<evidence type="ECO:0000313" key="3">
    <source>
        <dbReference type="EMBL" id="GFR67214.1"/>
    </source>
</evidence>
<evidence type="ECO:0000256" key="1">
    <source>
        <dbReference type="SAM" id="Coils"/>
    </source>
</evidence>
<feature type="compositionally biased region" description="Polar residues" evidence="2">
    <location>
        <begin position="264"/>
        <end position="278"/>
    </location>
</feature>
<sequence length="278" mass="31277">MATNAGSTATGISFADWRRTTNDSLMSTAESLLERLEDVADMLLQIDEAYAKDGDSKADGAVEASTTRQEIVERFHEGVENARSIIGVLKKEKWRLSRREMSVEMRMGELEDYKSHLQSDMSSLNQTVDVLSLRVVQLENQLAEAQETQEQLEADLAEHKLSIEEYKTWLADSHKQNAKLKKSFELLETQTPHTLITENTMVKNEIAVLMDENKKLKELIRNAETVSPPATDEHLNRLTRDFLRQLSSLDCDEQTAEAAKDGQESLTLSADSETTAVT</sequence>
<evidence type="ECO:0000313" key="4">
    <source>
        <dbReference type="Proteomes" id="UP000762676"/>
    </source>
</evidence>
<feature type="coiled-coil region" evidence="1">
    <location>
        <begin position="121"/>
        <end position="162"/>
    </location>
</feature>
<name>A0AAV4F1Q9_9GAST</name>
<comment type="caution">
    <text evidence="3">The sequence shown here is derived from an EMBL/GenBank/DDBJ whole genome shotgun (WGS) entry which is preliminary data.</text>
</comment>
<evidence type="ECO:0000256" key="2">
    <source>
        <dbReference type="SAM" id="MobiDB-lite"/>
    </source>
</evidence>
<reference evidence="3 4" key="1">
    <citation type="journal article" date="2021" name="Elife">
        <title>Chloroplast acquisition without the gene transfer in kleptoplastic sea slugs, Plakobranchus ocellatus.</title>
        <authorList>
            <person name="Maeda T."/>
            <person name="Takahashi S."/>
            <person name="Yoshida T."/>
            <person name="Shimamura S."/>
            <person name="Takaki Y."/>
            <person name="Nagai Y."/>
            <person name="Toyoda A."/>
            <person name="Suzuki Y."/>
            <person name="Arimoto A."/>
            <person name="Ishii H."/>
            <person name="Satoh N."/>
            <person name="Nishiyama T."/>
            <person name="Hasebe M."/>
            <person name="Maruyama T."/>
            <person name="Minagawa J."/>
            <person name="Obokata J."/>
            <person name="Shigenobu S."/>
        </authorList>
    </citation>
    <scope>NUCLEOTIDE SEQUENCE [LARGE SCALE GENOMIC DNA]</scope>
</reference>
<proteinExistence type="predicted"/>
<dbReference type="Proteomes" id="UP000762676">
    <property type="component" value="Unassembled WGS sequence"/>
</dbReference>
<gene>
    <name evidence="3" type="ORF">ElyMa_000247100</name>
</gene>
<feature type="region of interest" description="Disordered" evidence="2">
    <location>
        <begin position="253"/>
        <end position="278"/>
    </location>
</feature>
<protein>
    <submittedName>
        <fullName evidence="3">Uncharacterized protein</fullName>
    </submittedName>
</protein>
<dbReference type="EMBL" id="BMAT01000493">
    <property type="protein sequence ID" value="GFR67214.1"/>
    <property type="molecule type" value="Genomic_DNA"/>
</dbReference>
<dbReference type="AlphaFoldDB" id="A0AAV4F1Q9"/>
<accession>A0AAV4F1Q9</accession>
<feature type="coiled-coil region" evidence="1">
    <location>
        <begin position="199"/>
        <end position="226"/>
    </location>
</feature>
<organism evidence="3 4">
    <name type="scientific">Elysia marginata</name>
    <dbReference type="NCBI Taxonomy" id="1093978"/>
    <lineage>
        <taxon>Eukaryota</taxon>
        <taxon>Metazoa</taxon>
        <taxon>Spiralia</taxon>
        <taxon>Lophotrochozoa</taxon>
        <taxon>Mollusca</taxon>
        <taxon>Gastropoda</taxon>
        <taxon>Heterobranchia</taxon>
        <taxon>Euthyneura</taxon>
        <taxon>Panpulmonata</taxon>
        <taxon>Sacoglossa</taxon>
        <taxon>Placobranchoidea</taxon>
        <taxon>Plakobranchidae</taxon>
        <taxon>Elysia</taxon>
    </lineage>
</organism>